<accession>A0A1E3XEZ0</accession>
<sequence length="42" mass="4711">MLPLCHSHENGNLVVLIMIIQDSRSTDCGNDRERLSCLVLSQ</sequence>
<dbReference type="EMBL" id="MAYW01000011">
    <property type="protein sequence ID" value="ODS34195.1"/>
    <property type="molecule type" value="Genomic_DNA"/>
</dbReference>
<protein>
    <submittedName>
        <fullName evidence="1">Uncharacterized protein</fullName>
    </submittedName>
</protein>
<comment type="caution">
    <text evidence="1">The sequence shown here is derived from an EMBL/GenBank/DDBJ whole genome shotgun (WGS) entry which is preliminary data.</text>
</comment>
<proteinExistence type="predicted"/>
<reference evidence="1 2" key="1">
    <citation type="submission" date="2016-07" db="EMBL/GenBank/DDBJ databases">
        <title>Draft genome of Scalindua rubra, obtained from a brine-seawater interface in the Red Sea, sheds light on salt adaptation in anammox bacteria.</title>
        <authorList>
            <person name="Speth D.R."/>
            <person name="Lagkouvardos I."/>
            <person name="Wang Y."/>
            <person name="Qian P.-Y."/>
            <person name="Dutilh B.E."/>
            <person name="Jetten M.S."/>
        </authorList>
    </citation>
    <scope>NUCLEOTIDE SEQUENCE [LARGE SCALE GENOMIC DNA]</scope>
    <source>
        <strain evidence="1">BSI-1</strain>
    </source>
</reference>
<evidence type="ECO:0000313" key="1">
    <source>
        <dbReference type="EMBL" id="ODS34195.1"/>
    </source>
</evidence>
<gene>
    <name evidence="1" type="ORF">SCARUB_00671</name>
</gene>
<organism evidence="1 2">
    <name type="scientific">Candidatus Scalindua rubra</name>
    <dbReference type="NCBI Taxonomy" id="1872076"/>
    <lineage>
        <taxon>Bacteria</taxon>
        <taxon>Pseudomonadati</taxon>
        <taxon>Planctomycetota</taxon>
        <taxon>Candidatus Brocadiia</taxon>
        <taxon>Candidatus Brocadiales</taxon>
        <taxon>Candidatus Scalinduaceae</taxon>
        <taxon>Candidatus Scalindua</taxon>
    </lineage>
</organism>
<dbReference type="Proteomes" id="UP000094056">
    <property type="component" value="Unassembled WGS sequence"/>
</dbReference>
<evidence type="ECO:0000313" key="2">
    <source>
        <dbReference type="Proteomes" id="UP000094056"/>
    </source>
</evidence>
<name>A0A1E3XEZ0_9BACT</name>
<dbReference type="AlphaFoldDB" id="A0A1E3XEZ0"/>